<dbReference type="InterPro" id="IPR055122">
    <property type="entry name" value="Med14_N"/>
</dbReference>
<evidence type="ECO:0000313" key="12">
    <source>
        <dbReference type="EMBL" id="KIN04624.1"/>
    </source>
</evidence>
<feature type="compositionally biased region" description="Basic and acidic residues" evidence="10">
    <location>
        <begin position="34"/>
        <end position="45"/>
    </location>
</feature>
<feature type="domain" description="Mediator complex subunit MED14 N-terminal" evidence="11">
    <location>
        <begin position="85"/>
        <end position="295"/>
    </location>
</feature>
<dbReference type="EMBL" id="KN832872">
    <property type="protein sequence ID" value="KIN04624.1"/>
    <property type="molecule type" value="Genomic_DNA"/>
</dbReference>
<evidence type="ECO:0000256" key="6">
    <source>
        <dbReference type="ARBA" id="ARBA00023163"/>
    </source>
</evidence>
<keyword evidence="7 9" id="KW-0539">Nucleus</keyword>
<reference evidence="13" key="2">
    <citation type="submission" date="2015-01" db="EMBL/GenBank/DDBJ databases">
        <title>Evolutionary Origins and Diversification of the Mycorrhizal Mutualists.</title>
        <authorList>
            <consortium name="DOE Joint Genome Institute"/>
            <consortium name="Mycorrhizal Genomics Consortium"/>
            <person name="Kohler A."/>
            <person name="Kuo A."/>
            <person name="Nagy L.G."/>
            <person name="Floudas D."/>
            <person name="Copeland A."/>
            <person name="Barry K.W."/>
            <person name="Cichocki N."/>
            <person name="Veneault-Fourrey C."/>
            <person name="LaButti K."/>
            <person name="Lindquist E.A."/>
            <person name="Lipzen A."/>
            <person name="Lundell T."/>
            <person name="Morin E."/>
            <person name="Murat C."/>
            <person name="Riley R."/>
            <person name="Ohm R."/>
            <person name="Sun H."/>
            <person name="Tunlid A."/>
            <person name="Henrissat B."/>
            <person name="Grigoriev I.V."/>
            <person name="Hibbett D.S."/>
            <person name="Martin F."/>
        </authorList>
    </citation>
    <scope>NUCLEOTIDE SEQUENCE [LARGE SCALE GENOMIC DNA]</scope>
    <source>
        <strain evidence="13">Zn</strain>
    </source>
</reference>
<feature type="region of interest" description="Disordered" evidence="10">
    <location>
        <begin position="732"/>
        <end position="764"/>
    </location>
</feature>
<comment type="function">
    <text evidence="9">Component of the Mediator complex, a coactivator involved in the regulated transcription of nearly all RNA polymerase II-dependent genes. Mediator functions as a bridge to convey information from gene-specific regulatory proteins to the basal RNA polymerase II transcription machinery. Mediator is recruited to promoters by direct interactions with regulatory proteins and serves as a scaffold for the assembly of a functional preinitiation complex with RNA polymerase II and the general transcription factors.</text>
</comment>
<evidence type="ECO:0000313" key="13">
    <source>
        <dbReference type="Proteomes" id="UP000054321"/>
    </source>
</evidence>
<dbReference type="InParanoid" id="A0A0C3D075"/>
<evidence type="ECO:0000259" key="11">
    <source>
        <dbReference type="Pfam" id="PF08638"/>
    </source>
</evidence>
<keyword evidence="6 9" id="KW-0804">Transcription</keyword>
<dbReference type="HOGENOM" id="CLU_003573_1_0_1"/>
<dbReference type="InterPro" id="IPR013947">
    <property type="entry name" value="Mediator_Med14"/>
</dbReference>
<organism evidence="12 13">
    <name type="scientific">Oidiodendron maius (strain Zn)</name>
    <dbReference type="NCBI Taxonomy" id="913774"/>
    <lineage>
        <taxon>Eukaryota</taxon>
        <taxon>Fungi</taxon>
        <taxon>Dikarya</taxon>
        <taxon>Ascomycota</taxon>
        <taxon>Pezizomycotina</taxon>
        <taxon>Leotiomycetes</taxon>
        <taxon>Leotiomycetes incertae sedis</taxon>
        <taxon>Myxotrichaceae</taxon>
        <taxon>Oidiodendron</taxon>
    </lineage>
</organism>
<keyword evidence="4 9" id="KW-0805">Transcription regulation</keyword>
<keyword evidence="5 9" id="KW-0010">Activator</keyword>
<dbReference type="Proteomes" id="UP000054321">
    <property type="component" value="Unassembled WGS sequence"/>
</dbReference>
<evidence type="ECO:0000256" key="1">
    <source>
        <dbReference type="ARBA" id="ARBA00004123"/>
    </source>
</evidence>
<dbReference type="GO" id="GO:0006357">
    <property type="term" value="P:regulation of transcription by RNA polymerase II"/>
    <property type="evidence" value="ECO:0007669"/>
    <property type="project" value="InterPro"/>
</dbReference>
<evidence type="ECO:0000256" key="2">
    <source>
        <dbReference type="ARBA" id="ARBA00007813"/>
    </source>
</evidence>
<comment type="subcellular location">
    <subcellularLocation>
        <location evidence="1 9">Nucleus</location>
    </subcellularLocation>
</comment>
<dbReference type="STRING" id="913774.A0A0C3D075"/>
<feature type="region of interest" description="Disordered" evidence="10">
    <location>
        <begin position="1088"/>
        <end position="1129"/>
    </location>
</feature>
<gene>
    <name evidence="12" type="ORF">OIDMADRAFT_39144</name>
</gene>
<evidence type="ECO:0000256" key="4">
    <source>
        <dbReference type="ARBA" id="ARBA00023015"/>
    </source>
</evidence>
<evidence type="ECO:0000256" key="5">
    <source>
        <dbReference type="ARBA" id="ARBA00023159"/>
    </source>
</evidence>
<evidence type="ECO:0000256" key="8">
    <source>
        <dbReference type="ARBA" id="ARBA00032007"/>
    </source>
</evidence>
<proteinExistence type="inferred from homology"/>
<feature type="compositionally biased region" description="Low complexity" evidence="10">
    <location>
        <begin position="732"/>
        <end position="743"/>
    </location>
</feature>
<dbReference type="GO" id="GO:0070847">
    <property type="term" value="C:core mediator complex"/>
    <property type="evidence" value="ECO:0007669"/>
    <property type="project" value="TreeGrafter"/>
</dbReference>
<evidence type="ECO:0000256" key="10">
    <source>
        <dbReference type="SAM" id="MobiDB-lite"/>
    </source>
</evidence>
<dbReference type="GO" id="GO:0016592">
    <property type="term" value="C:mediator complex"/>
    <property type="evidence" value="ECO:0007669"/>
    <property type="project" value="UniProtKB-UniRule"/>
</dbReference>
<keyword evidence="13" id="KW-1185">Reference proteome</keyword>
<protein>
    <recommendedName>
        <fullName evidence="3 9">Mediator of RNA polymerase II transcription subunit 14</fullName>
    </recommendedName>
    <alternativeName>
        <fullName evidence="8 9">Mediator complex subunit 14</fullName>
    </alternativeName>
</protein>
<accession>A0A0C3D075</accession>
<comment type="subunit">
    <text evidence="9">Component of the Mediator complex.</text>
</comment>
<dbReference type="FunCoup" id="A0A0C3D075">
    <property type="interactions" value="228"/>
</dbReference>
<dbReference type="PANTHER" id="PTHR12809">
    <property type="entry name" value="MEDIATOR COMPLEX SUBUNIT"/>
    <property type="match status" value="1"/>
</dbReference>
<name>A0A0C3D075_OIDMZ</name>
<dbReference type="PANTHER" id="PTHR12809:SF2">
    <property type="entry name" value="MEDIATOR OF RNA POLYMERASE II TRANSCRIPTION SUBUNIT 14"/>
    <property type="match status" value="1"/>
</dbReference>
<dbReference type="OrthoDB" id="205099at2759"/>
<feature type="compositionally biased region" description="Polar residues" evidence="10">
    <location>
        <begin position="1102"/>
        <end position="1123"/>
    </location>
</feature>
<dbReference type="Pfam" id="PF08638">
    <property type="entry name" value="Med14"/>
    <property type="match status" value="1"/>
</dbReference>
<reference evidence="12 13" key="1">
    <citation type="submission" date="2014-04" db="EMBL/GenBank/DDBJ databases">
        <authorList>
            <consortium name="DOE Joint Genome Institute"/>
            <person name="Kuo A."/>
            <person name="Martino E."/>
            <person name="Perotto S."/>
            <person name="Kohler A."/>
            <person name="Nagy L.G."/>
            <person name="Floudas D."/>
            <person name="Copeland A."/>
            <person name="Barry K.W."/>
            <person name="Cichocki N."/>
            <person name="Veneault-Fourrey C."/>
            <person name="LaButti K."/>
            <person name="Lindquist E.A."/>
            <person name="Lipzen A."/>
            <person name="Lundell T."/>
            <person name="Morin E."/>
            <person name="Murat C."/>
            <person name="Sun H."/>
            <person name="Tunlid A."/>
            <person name="Henrissat B."/>
            <person name="Grigoriev I.V."/>
            <person name="Hibbett D.S."/>
            <person name="Martin F."/>
            <person name="Nordberg H.P."/>
            <person name="Cantor M.N."/>
            <person name="Hua S.X."/>
        </authorList>
    </citation>
    <scope>NUCLEOTIDE SEQUENCE [LARGE SCALE GENOMIC DNA]</scope>
    <source>
        <strain evidence="12 13">Zn</strain>
    </source>
</reference>
<sequence length="1129" mass="125905">MPGAIMENGAGSYTNHDRDQRQNGVNGSGYSMEKVQDRGSERVEQQQKMAPPNSVHRAVFTNPPDLQEQINKLPPEIAHITQGYMSLSTLLKRLSARTHEDLKAKVLQLSQMPIPSSALNMNGSQITSVDDNSPENLSKKLALLNFAQSTHADWVKALVITNWSRRSEDVSKTIDLKIYLDRQKSMYESAIHEMSEVKRSLPYARMPNPDLKTALQVLSTGKAPWMPELGYILPPPLMSCDVLNTLENLNTLLSIRLNLHEYDNIPLQFKDYTIKSGRVTFKVAGEFEIDLTIADEDPEKQFWFIDLRFLFSPAVLELPTHLRYYIESRVNAVLLTDGLPGCYKLLHEMVLTHKISEFRRQASELARGKWVESLKIEALNRAVSIQYWLDRYGAKGPKSWIVLGVHSGRRKDGRFDPKSASHLFVRWFRDGKEIKDADIRFDTVSLSAEALLKTVIAKHVAYILKAIHEKLQSKPLFAGNEMALEITTSIDEPSETVLKVQVTSKQTISVSVEPITGRFIVGPGSLHNMRAEYGFNSKSTDPANDGHSYIEQLRCDTAADEITTHGLSVGWSRIRRPDLKADDLKQVLPKDTLQVAWFRRPGWRKEWFIAVSLSMGGDRWWLIETLNQPPELTITSHLEIPIRASAPAPTYNFLSTLGIFAAAVVSHYANLKALHSQHAFYVLKSSKTSSSISLPSIFLKLSELLPSRNRLKRTRKPWAKDIVKVTFQGLESTPPAAVPASPSQLELPASTPAPDAIEAPKKEDQEGTLITVTEARIVVPVPATLSILKERVDQDIAFHAESGTFACRLRSRVGESVIPVLTERAIRIERLVEFVEVLHKHSTTLRCDSISLGKIILLYGTSTGSLVEAGDSIGAVIPQYKAVVDFGAVSSTMTISFEKGNPHLLIADRLARVLNGNEGLNGVAQLLPLTLPALRALDTIEEAWTSLSDKGDVLVFVRAVDWYRFSYSLLPTSIQVSSTTSPRKVVFDLKLQQRKGEPWWFVRRVDHPGKEGDDIDALLKPVWNSSGEGYRGMRVNAVAQPNGIEELLGKLDDVLRAFASGYKPMHTIGQGQASHTPRQVVPVATMAQAQAKSNRPVMSIPKQRQQPTPNQTQSQGMSHSSQMEVVEID</sequence>
<feature type="region of interest" description="Disordered" evidence="10">
    <location>
        <begin position="1"/>
        <end position="55"/>
    </location>
</feature>
<dbReference type="Pfam" id="PF26204">
    <property type="entry name" value="Med14_fung"/>
    <property type="match status" value="1"/>
</dbReference>
<dbReference type="GO" id="GO:0003712">
    <property type="term" value="F:transcription coregulator activity"/>
    <property type="evidence" value="ECO:0007669"/>
    <property type="project" value="UniProtKB-UniRule"/>
</dbReference>
<comment type="similarity">
    <text evidence="2 9">Belongs to the Mediator complex subunit 14 family.</text>
</comment>
<evidence type="ECO:0000256" key="9">
    <source>
        <dbReference type="RuleBase" id="RU365082"/>
    </source>
</evidence>
<evidence type="ECO:0000256" key="7">
    <source>
        <dbReference type="ARBA" id="ARBA00023242"/>
    </source>
</evidence>
<dbReference type="AlphaFoldDB" id="A0A0C3D075"/>
<evidence type="ECO:0000256" key="3">
    <source>
        <dbReference type="ARBA" id="ARBA00019619"/>
    </source>
</evidence>